<evidence type="ECO:0000256" key="5">
    <source>
        <dbReference type="SAM" id="MobiDB-lite"/>
    </source>
</evidence>
<dbReference type="InterPro" id="IPR051533">
    <property type="entry name" value="WaaL-like"/>
</dbReference>
<dbReference type="PANTHER" id="PTHR37422">
    <property type="entry name" value="TEICHURONIC ACID BIOSYNTHESIS PROTEIN TUAE"/>
    <property type="match status" value="1"/>
</dbReference>
<protein>
    <submittedName>
        <fullName evidence="8">Lipid A core--O-antigen ligase</fullName>
    </submittedName>
</protein>
<feature type="transmembrane region" description="Helical" evidence="6">
    <location>
        <begin position="141"/>
        <end position="161"/>
    </location>
</feature>
<proteinExistence type="predicted"/>
<evidence type="ECO:0000256" key="1">
    <source>
        <dbReference type="ARBA" id="ARBA00004141"/>
    </source>
</evidence>
<accession>A0AB36R7Q7</accession>
<evidence type="ECO:0000259" key="7">
    <source>
        <dbReference type="Pfam" id="PF04932"/>
    </source>
</evidence>
<dbReference type="EMBL" id="NPKI01000025">
    <property type="protein sequence ID" value="PAQ00533.1"/>
    <property type="molecule type" value="Genomic_DNA"/>
</dbReference>
<dbReference type="GO" id="GO:0016020">
    <property type="term" value="C:membrane"/>
    <property type="evidence" value="ECO:0007669"/>
    <property type="project" value="UniProtKB-SubCell"/>
</dbReference>
<feature type="domain" description="O-antigen ligase-related" evidence="7">
    <location>
        <begin position="215"/>
        <end position="350"/>
    </location>
</feature>
<feature type="transmembrane region" description="Helical" evidence="6">
    <location>
        <begin position="104"/>
        <end position="129"/>
    </location>
</feature>
<evidence type="ECO:0000256" key="6">
    <source>
        <dbReference type="SAM" id="Phobius"/>
    </source>
</evidence>
<dbReference type="InterPro" id="IPR007016">
    <property type="entry name" value="O-antigen_ligase-rel_domated"/>
</dbReference>
<reference evidence="9" key="1">
    <citation type="submission" date="2017-08" db="EMBL/GenBank/DDBJ databases">
        <title>Mesorhizobium wenxinae sp. nov., a novel rhizobial species isolated from root nodules of chickpea (Cicer arietinum L.).</title>
        <authorList>
            <person name="Zhang J."/>
        </authorList>
    </citation>
    <scope>NUCLEOTIDE SEQUENCE [LARGE SCALE GENOMIC DNA]</scope>
    <source>
        <strain evidence="9">USDA 3392</strain>
    </source>
</reference>
<organism evidence="8 9">
    <name type="scientific">Mesorhizobium mediterraneum</name>
    <dbReference type="NCBI Taxonomy" id="43617"/>
    <lineage>
        <taxon>Bacteria</taxon>
        <taxon>Pseudomonadati</taxon>
        <taxon>Pseudomonadota</taxon>
        <taxon>Alphaproteobacteria</taxon>
        <taxon>Hyphomicrobiales</taxon>
        <taxon>Phyllobacteriaceae</taxon>
        <taxon>Mesorhizobium</taxon>
    </lineage>
</organism>
<dbReference type="Proteomes" id="UP000216215">
    <property type="component" value="Unassembled WGS sequence"/>
</dbReference>
<keyword evidence="8" id="KW-0436">Ligase</keyword>
<keyword evidence="3 6" id="KW-1133">Transmembrane helix</keyword>
<dbReference type="AlphaFoldDB" id="A0AB36R7Q7"/>
<evidence type="ECO:0000313" key="9">
    <source>
        <dbReference type="Proteomes" id="UP000216215"/>
    </source>
</evidence>
<comment type="caution">
    <text evidence="8">The sequence shown here is derived from an EMBL/GenBank/DDBJ whole genome shotgun (WGS) entry which is preliminary data.</text>
</comment>
<evidence type="ECO:0000313" key="8">
    <source>
        <dbReference type="EMBL" id="PAQ00533.1"/>
    </source>
</evidence>
<feature type="transmembrane region" description="Helical" evidence="6">
    <location>
        <begin position="181"/>
        <end position="202"/>
    </location>
</feature>
<feature type="transmembrane region" description="Helical" evidence="6">
    <location>
        <begin position="338"/>
        <end position="360"/>
    </location>
</feature>
<keyword evidence="2 6" id="KW-0812">Transmembrane</keyword>
<evidence type="ECO:0000256" key="2">
    <source>
        <dbReference type="ARBA" id="ARBA00022692"/>
    </source>
</evidence>
<dbReference type="PANTHER" id="PTHR37422:SF13">
    <property type="entry name" value="LIPOPOLYSACCHARIDE BIOSYNTHESIS PROTEIN PA4999-RELATED"/>
    <property type="match status" value="1"/>
</dbReference>
<feature type="transmembrane region" description="Helical" evidence="6">
    <location>
        <begin position="12"/>
        <end position="30"/>
    </location>
</feature>
<feature type="transmembrane region" description="Helical" evidence="6">
    <location>
        <begin position="61"/>
        <end position="84"/>
    </location>
</feature>
<keyword evidence="9" id="KW-1185">Reference proteome</keyword>
<sequence length="462" mass="50838">MSDRPSEWDKYLLGSVLFISLLFGGGTANGLYTDTLIEIAAIVSAAAVFSQTSGQRVPHSVLWLLIFAVALVILQIVPLPAAIFSGLRPELLLADSGLVGETRFRFVSVGVGRTIECLLYLVAAATFFLSVLRLRVEQVHGLLPFFFMGVICNGLAGAIQYSLSDDIAIEGLLPFTINAGLFANENHFAALLFVSIPFVVYYGLFRGHLLSGSLGLVTLLLLLLAAGSRAGVLIGLAITVLSIVFLSARSKASGFGILLIFIALSVYTMGGWTKIDAEAVDPDFGRGEFARTTIEGIKENWATGVGFGNFQKAYQIYEKEGMIFKQFVNHAHNEYLEIAFEGGVLAILLMVLYLVILLIAFTRIRRDPLQKAAFLSVSFLLIHSLVDYPLRTEALAMTFAFMNAIIFHKGFADRLAQKNELIEIDHNGDKLFVPIETSSQRKPRLTSRRAKHKHERARYKHE</sequence>
<evidence type="ECO:0000256" key="4">
    <source>
        <dbReference type="ARBA" id="ARBA00023136"/>
    </source>
</evidence>
<dbReference type="RefSeq" id="WP_095486118.1">
    <property type="nucleotide sequence ID" value="NZ_CP088151.1"/>
</dbReference>
<feature type="region of interest" description="Disordered" evidence="5">
    <location>
        <begin position="438"/>
        <end position="462"/>
    </location>
</feature>
<gene>
    <name evidence="8" type="ORF">CIT25_19295</name>
</gene>
<feature type="compositionally biased region" description="Basic residues" evidence="5">
    <location>
        <begin position="441"/>
        <end position="462"/>
    </location>
</feature>
<feature type="transmembrane region" description="Helical" evidence="6">
    <location>
        <begin position="232"/>
        <end position="248"/>
    </location>
</feature>
<dbReference type="GO" id="GO:0016874">
    <property type="term" value="F:ligase activity"/>
    <property type="evidence" value="ECO:0007669"/>
    <property type="project" value="UniProtKB-KW"/>
</dbReference>
<name>A0AB36R7Q7_9HYPH</name>
<feature type="transmembrane region" description="Helical" evidence="6">
    <location>
        <begin position="255"/>
        <end position="273"/>
    </location>
</feature>
<evidence type="ECO:0000256" key="3">
    <source>
        <dbReference type="ARBA" id="ARBA00022989"/>
    </source>
</evidence>
<comment type="subcellular location">
    <subcellularLocation>
        <location evidence="1">Membrane</location>
        <topology evidence="1">Multi-pass membrane protein</topology>
    </subcellularLocation>
</comment>
<keyword evidence="4 6" id="KW-0472">Membrane</keyword>
<dbReference type="Pfam" id="PF04932">
    <property type="entry name" value="Wzy_C"/>
    <property type="match status" value="1"/>
</dbReference>